<evidence type="ECO:0000256" key="1">
    <source>
        <dbReference type="SAM" id="MobiDB-lite"/>
    </source>
</evidence>
<feature type="compositionally biased region" description="Low complexity" evidence="1">
    <location>
        <begin position="496"/>
        <end position="510"/>
    </location>
</feature>
<feature type="region of interest" description="Disordered" evidence="1">
    <location>
        <begin position="1"/>
        <end position="81"/>
    </location>
</feature>
<comment type="caution">
    <text evidence="3">The sequence shown here is derived from an EMBL/GenBank/DDBJ whole genome shotgun (WGS) entry which is preliminary data.</text>
</comment>
<feature type="compositionally biased region" description="Low complexity" evidence="1">
    <location>
        <begin position="301"/>
        <end position="313"/>
    </location>
</feature>
<feature type="region of interest" description="Disordered" evidence="1">
    <location>
        <begin position="1784"/>
        <end position="1849"/>
    </location>
</feature>
<feature type="compositionally biased region" description="Polar residues" evidence="1">
    <location>
        <begin position="1383"/>
        <end position="1393"/>
    </location>
</feature>
<feature type="region of interest" description="Disordered" evidence="1">
    <location>
        <begin position="817"/>
        <end position="837"/>
    </location>
</feature>
<feature type="compositionally biased region" description="Low complexity" evidence="1">
    <location>
        <begin position="364"/>
        <end position="374"/>
    </location>
</feature>
<reference evidence="3" key="1">
    <citation type="submission" date="2022-07" db="EMBL/GenBank/DDBJ databases">
        <title>Phylogenomic reconstructions and comparative analyses of Kickxellomycotina fungi.</title>
        <authorList>
            <person name="Reynolds N.K."/>
            <person name="Stajich J.E."/>
            <person name="Barry K."/>
            <person name="Grigoriev I.V."/>
            <person name="Crous P."/>
            <person name="Smith M.E."/>
        </authorList>
    </citation>
    <scope>NUCLEOTIDE SEQUENCE</scope>
    <source>
        <strain evidence="3">RSA 567</strain>
    </source>
</reference>
<dbReference type="SUPFAM" id="SSF54616">
    <property type="entry name" value="DNA-binding domain of Mlu1-box binding protein MBP1"/>
    <property type="match status" value="2"/>
</dbReference>
<dbReference type="InterPro" id="IPR003163">
    <property type="entry name" value="Tscrpt_reg_HTH_APSES-type"/>
</dbReference>
<feature type="region of interest" description="Disordered" evidence="1">
    <location>
        <begin position="170"/>
        <end position="194"/>
    </location>
</feature>
<feature type="region of interest" description="Disordered" evidence="1">
    <location>
        <begin position="1466"/>
        <end position="1573"/>
    </location>
</feature>
<feature type="compositionally biased region" description="Basic residues" evidence="1">
    <location>
        <begin position="209"/>
        <end position="228"/>
    </location>
</feature>
<feature type="compositionally biased region" description="Polar residues" evidence="1">
    <location>
        <begin position="229"/>
        <end position="244"/>
    </location>
</feature>
<feature type="region of interest" description="Disordered" evidence="1">
    <location>
        <begin position="208"/>
        <end position="420"/>
    </location>
</feature>
<feature type="region of interest" description="Disordered" evidence="1">
    <location>
        <begin position="768"/>
        <end position="790"/>
    </location>
</feature>
<dbReference type="GO" id="GO:0003677">
    <property type="term" value="F:DNA binding"/>
    <property type="evidence" value="ECO:0007669"/>
    <property type="project" value="InterPro"/>
</dbReference>
<feature type="compositionally biased region" description="Polar residues" evidence="1">
    <location>
        <begin position="2066"/>
        <end position="2076"/>
    </location>
</feature>
<dbReference type="Pfam" id="PF25318">
    <property type="entry name" value="WHD_GDS1"/>
    <property type="match status" value="1"/>
</dbReference>
<feature type="compositionally biased region" description="Pro residues" evidence="1">
    <location>
        <begin position="1244"/>
        <end position="1253"/>
    </location>
</feature>
<gene>
    <name evidence="3" type="ORF">H4R34_000270</name>
</gene>
<feature type="region of interest" description="Disordered" evidence="1">
    <location>
        <begin position="2005"/>
        <end position="2132"/>
    </location>
</feature>
<dbReference type="InterPro" id="IPR057511">
    <property type="entry name" value="WH_GDS1"/>
</dbReference>
<feature type="compositionally biased region" description="Low complexity" evidence="1">
    <location>
        <begin position="1498"/>
        <end position="1519"/>
    </location>
</feature>
<feature type="compositionally biased region" description="Polar residues" evidence="1">
    <location>
        <begin position="391"/>
        <end position="404"/>
    </location>
</feature>
<feature type="compositionally biased region" description="Basic and acidic residues" evidence="1">
    <location>
        <begin position="954"/>
        <end position="964"/>
    </location>
</feature>
<feature type="compositionally biased region" description="Low complexity" evidence="1">
    <location>
        <begin position="1426"/>
        <end position="1435"/>
    </location>
</feature>
<dbReference type="Proteomes" id="UP001151582">
    <property type="component" value="Unassembled WGS sequence"/>
</dbReference>
<dbReference type="OrthoDB" id="5597783at2759"/>
<feature type="region of interest" description="Disordered" evidence="1">
    <location>
        <begin position="1383"/>
        <end position="1403"/>
    </location>
</feature>
<feature type="region of interest" description="Disordered" evidence="1">
    <location>
        <begin position="1426"/>
        <end position="1452"/>
    </location>
</feature>
<sequence>MPDDSSTALATHVKAPHSHNTRQSTSGKRLPLPTILSRSEKTKASPITPTPPGSKPKHLAPSSATQSSPLSEKLPYNLHNIHPDDSRDKVFVAILKALMFMENRPSSPKELANCIMKCGFTVLGGATPYATVSSRISQHFKRAAEHKPPRKPILGRLVDSKHTRKIHYYLATEDSPPPAPRAPESTQSSRASASFAEASSFLDASLATLKRRHPKTRPPATKRPRTNRSSRYMDTGSTSLSGRDSSADDRSPSLSPVQSSTAFQLHRLSRSRSLYCTSDSQRPRPGRGKWAPPRTNPPSPTATTPSTSSQSHTALAPDSGCPNSPAPAPTTTSSLMSMAVDKPPTQRQPHSPQEPCSQAMGTGPVDPSKDSLPLPLSPAPSPPELASQPSRRLSTGGAPSSVITDPTRRRPELLRHHTIAVSHSMTDSTVDFHEEMMSGHLAEDISPLILPIKPPASRASRASSPTQLPSLNEQIEPLLLQVQARQRAQDPSVSPPTSQRSPSGASSQSTDVPNPTPRTKALEAAQSASGHATPRCILPTQPIALASDTQGDEDPVTTSPSNGLARQLPLGEHADEPRTPPVTYFQPYSSTPTHPLTLAPPSSCHTGSPYSYGGSWHLSPLPTDSVFTACSPYRKNSLADLYPDLPMDLESDEKGSSTMSSPLALAFTRETVGSLHTQPRSVVTAAYGSSAQARHGSPGRAPLSSDSELQFAMDVDADATVGTKLASGSCTVPVVVATGLTEINDPESMSLSEIEQLLSSPLARSLSRDALSHGPSTSPGSTLFRERGARYPTQRDDAGLALGSRQLICRCSPSSTVERSHGLRAPMPSDGAYSRDGNATSDLRARHRSLSMNTSHQLPLYRPGLLFQPTPGLTTTSHRRDARLDPVLEDPIAADAMDPHRSSRITRNPTRGLPARVCQGSTAYMSYVCSTSLPGSLSALSLSSSADQPTKPACHSDESADQAAHRDAIDYRHSLRLARSLSYEEQRSWRLGRSRSSRSATPGAMAEPPSCQQCGLVQPRASMVPRSRAVSDLQRPHSPDGPPSPPDSGSPVLPPPPTVPLLSALAFREHVYANIVVRELVITAQGGKLLQFVRNTAESLAASAKAATDQQLHKATATGSVIQTRSRATRHTATPETGVRPAVVASGLHRRPPTSQLPLHQDTHAGYINASHLRRAAKASLGEGKLELSDIHSKSAVSVRTGPVECRGVWVPLAVALILLREFDLADQPVVQGFIQAVSKHPASPSPVSPSNPPVDTEMPAQPSTDVPDAGAGAQDLVAEVEQMALDPAPKGTTAAPTPESTLAAVASPVAIPVGSTSSSLSTPSLMATLAAPGSRAANLITPSALTTRSLLTAISALAKAKGSSCGPLGALATDLSSVLTTSTPTNGSNGPMSTLEDDPTTSPTFASTFSSLLASTLNARSSSFLSPGLRSSSGQAAGDTKSSGDLDKGVSPFTALLNRTIEALQKHRQQQAERREQQSAAASEAAPSPPPPPPRASSPELDPPHAASASPISHASQPLAKVSPEPMVSSPALQPEPELKPKVTTPQPTPTPLVASPTLSHSADPAKKTRPVSASYAAALVARREAEDDAPPPRPDCIPTRISVTPKIYLTIIEATPFYIVVVGPSQGFKRSHTLLRRADTGYVNAERLLSAGGVETDQEKSIVLSLEMDRYRYPSHDSELYGSWIPLPRARALAATCSLHHKLGPFLNDNLQTYFPPQLPPAYAKVSRTRPLPTTLASALRPAFYRSHSYQSLLMTAGSPHPFEGLSSSALNALWATGTPAKGGPMLGSDPRQLTSDDFLGTNATGTLLSTPPNFAGSCDTAPLAPPATKSRKHSEPSGRGQSFDGKALTDAHESTVNLKATDPNARFLAPEFPLYYAAAASMANFQRESVRIVTPQALQKTVVGHVTSGCRPAAATGVDDPNNDDPSSAPGSLLSVGGSPRARAGSKKLKRAKNSTDPPTLSPRSAKRTKAFMSTPVSPHIAATRAPLPIFSSLFSPLPSHSAELPPVTSAQATPSPPREASPTRRQGPRSRRARPKSVAASDASDHSRTLGVAGPRAGRRAQTPTASRNRQATPRRRSPVAAGAPAGQWANPASSPAVSGGDVIRRNTNNTDEAADVDVEGSDGGDGA</sequence>
<dbReference type="PROSITE" id="PS51299">
    <property type="entry name" value="HTH_APSES"/>
    <property type="match status" value="2"/>
</dbReference>
<keyword evidence="4" id="KW-1185">Reference proteome</keyword>
<feature type="region of interest" description="Disordered" evidence="1">
    <location>
        <begin position="1240"/>
        <end position="1270"/>
    </location>
</feature>
<feature type="compositionally biased region" description="Basic and acidic residues" evidence="1">
    <location>
        <begin position="406"/>
        <end position="415"/>
    </location>
</feature>
<feature type="region of interest" description="Disordered" evidence="1">
    <location>
        <begin position="941"/>
        <end position="964"/>
    </location>
</feature>
<dbReference type="Gene3D" id="3.10.260.10">
    <property type="entry name" value="Transcription regulator HTH, APSES-type DNA-binding domain"/>
    <property type="match status" value="2"/>
</dbReference>
<dbReference type="InterPro" id="IPR036887">
    <property type="entry name" value="HTH_APSES_sf"/>
</dbReference>
<name>A0A9W8B6Y7_9FUNG</name>
<feature type="region of interest" description="Disordered" evidence="1">
    <location>
        <begin position="986"/>
        <end position="1055"/>
    </location>
</feature>
<protein>
    <recommendedName>
        <fullName evidence="2">HTH APSES-type domain-containing protein</fullName>
    </recommendedName>
</protein>
<feature type="region of interest" description="Disordered" evidence="1">
    <location>
        <begin position="1916"/>
        <end position="1976"/>
    </location>
</feature>
<feature type="compositionally biased region" description="Polar residues" evidence="1">
    <location>
        <begin position="252"/>
        <end position="263"/>
    </location>
</feature>
<feature type="compositionally biased region" description="Pro residues" evidence="1">
    <location>
        <begin position="1488"/>
        <end position="1497"/>
    </location>
</feature>
<feature type="compositionally biased region" description="Polar residues" evidence="1">
    <location>
        <begin position="345"/>
        <end position="360"/>
    </location>
</feature>
<feature type="compositionally biased region" description="Basic residues" evidence="1">
    <location>
        <begin position="1947"/>
        <end position="1956"/>
    </location>
</feature>
<feature type="compositionally biased region" description="Polar residues" evidence="1">
    <location>
        <begin position="1794"/>
        <end position="1815"/>
    </location>
</feature>
<dbReference type="EMBL" id="JANBQB010000006">
    <property type="protein sequence ID" value="KAJ1985013.1"/>
    <property type="molecule type" value="Genomic_DNA"/>
</dbReference>
<feature type="compositionally biased region" description="Basic residues" evidence="1">
    <location>
        <begin position="2030"/>
        <end position="2039"/>
    </location>
</feature>
<feature type="domain" description="HTH APSES-type" evidence="2">
    <location>
        <begin position="1135"/>
        <end position="1247"/>
    </location>
</feature>
<evidence type="ECO:0000313" key="3">
    <source>
        <dbReference type="EMBL" id="KAJ1985013.1"/>
    </source>
</evidence>
<evidence type="ECO:0000259" key="2">
    <source>
        <dbReference type="PROSITE" id="PS51299"/>
    </source>
</evidence>
<organism evidence="3 4">
    <name type="scientific">Dimargaris verticillata</name>
    <dbReference type="NCBI Taxonomy" id="2761393"/>
    <lineage>
        <taxon>Eukaryota</taxon>
        <taxon>Fungi</taxon>
        <taxon>Fungi incertae sedis</taxon>
        <taxon>Zoopagomycota</taxon>
        <taxon>Kickxellomycotina</taxon>
        <taxon>Dimargaritomycetes</taxon>
        <taxon>Dimargaritales</taxon>
        <taxon>Dimargaritaceae</taxon>
        <taxon>Dimargaris</taxon>
    </lineage>
</organism>
<feature type="compositionally biased region" description="Pro residues" evidence="1">
    <location>
        <begin position="1039"/>
        <end position="1055"/>
    </location>
</feature>
<proteinExistence type="predicted"/>
<accession>A0A9W8B6Y7</accession>
<evidence type="ECO:0000313" key="4">
    <source>
        <dbReference type="Proteomes" id="UP001151582"/>
    </source>
</evidence>
<feature type="region of interest" description="Disordered" evidence="1">
    <location>
        <begin position="484"/>
        <end position="580"/>
    </location>
</feature>
<feature type="compositionally biased region" description="Polar residues" evidence="1">
    <location>
        <begin position="271"/>
        <end position="280"/>
    </location>
</feature>
<feature type="compositionally biased region" description="Acidic residues" evidence="1">
    <location>
        <begin position="2117"/>
        <end position="2132"/>
    </location>
</feature>
<feature type="domain" description="HTH APSES-type" evidence="2">
    <location>
        <begin position="1609"/>
        <end position="1720"/>
    </location>
</feature>